<evidence type="ECO:0000256" key="7">
    <source>
        <dbReference type="SAM" id="MobiDB-lite"/>
    </source>
</evidence>
<dbReference type="GO" id="GO:0043161">
    <property type="term" value="P:proteasome-mediated ubiquitin-dependent protein catabolic process"/>
    <property type="evidence" value="ECO:0007669"/>
    <property type="project" value="InterPro"/>
</dbReference>
<comment type="catalytic activity">
    <reaction evidence="1">
        <text>Thiol-dependent hydrolysis of ester, thioester, amide, peptide and isopeptide bonds formed by the C-terminal Gly of ubiquitin (a 76-residue protein attached to proteins as an intracellular targeting signal).</text>
        <dbReference type="EC" id="3.4.19.12"/>
    </reaction>
</comment>
<evidence type="ECO:0000259" key="8">
    <source>
        <dbReference type="PROSITE" id="PS50235"/>
    </source>
</evidence>
<feature type="compositionally biased region" description="Basic and acidic residues" evidence="7">
    <location>
        <begin position="81"/>
        <end position="91"/>
    </location>
</feature>
<dbReference type="InterPro" id="IPR001394">
    <property type="entry name" value="Peptidase_C19_UCH"/>
</dbReference>
<feature type="compositionally biased region" description="Low complexity" evidence="7">
    <location>
        <begin position="226"/>
        <end position="248"/>
    </location>
</feature>
<keyword evidence="3" id="KW-0645">Protease</keyword>
<evidence type="ECO:0000256" key="6">
    <source>
        <dbReference type="ARBA" id="ARBA00022807"/>
    </source>
</evidence>
<dbReference type="InterPro" id="IPR018200">
    <property type="entry name" value="USP_CS"/>
</dbReference>
<dbReference type="PROSITE" id="PS00972">
    <property type="entry name" value="USP_1"/>
    <property type="match status" value="1"/>
</dbReference>
<dbReference type="InterPro" id="IPR038765">
    <property type="entry name" value="Papain-like_cys_pep_sf"/>
</dbReference>
<dbReference type="GO" id="GO:0061136">
    <property type="term" value="P:regulation of proteasomal protein catabolic process"/>
    <property type="evidence" value="ECO:0007669"/>
    <property type="project" value="TreeGrafter"/>
</dbReference>
<dbReference type="GO" id="GO:0016579">
    <property type="term" value="P:protein deubiquitination"/>
    <property type="evidence" value="ECO:0007669"/>
    <property type="project" value="InterPro"/>
</dbReference>
<evidence type="ECO:0000313" key="9">
    <source>
        <dbReference type="EMBL" id="THV06470.1"/>
    </source>
</evidence>
<evidence type="ECO:0000256" key="3">
    <source>
        <dbReference type="ARBA" id="ARBA00022670"/>
    </source>
</evidence>
<dbReference type="EC" id="3.4.19.12" evidence="2"/>
<accession>A0A4S8MTD6</accession>
<keyword evidence="4" id="KW-0833">Ubl conjugation pathway</keyword>
<dbReference type="InterPro" id="IPR044635">
    <property type="entry name" value="UBP14-like"/>
</dbReference>
<dbReference type="PANTHER" id="PTHR43982">
    <property type="entry name" value="UBIQUITIN CARBOXYL-TERMINAL HYDROLASE"/>
    <property type="match status" value="1"/>
</dbReference>
<feature type="region of interest" description="Disordered" evidence="7">
    <location>
        <begin position="1"/>
        <end position="138"/>
    </location>
</feature>
<dbReference type="SUPFAM" id="SSF54001">
    <property type="entry name" value="Cysteine proteinases"/>
    <property type="match status" value="1"/>
</dbReference>
<dbReference type="PROSITE" id="PS50235">
    <property type="entry name" value="USP_3"/>
    <property type="match status" value="1"/>
</dbReference>
<dbReference type="Gene3D" id="3.90.70.10">
    <property type="entry name" value="Cysteine proteinases"/>
    <property type="match status" value="2"/>
</dbReference>
<gene>
    <name evidence="9" type="ORF">K435DRAFT_645279</name>
</gene>
<name>A0A4S8MTD6_DENBC</name>
<proteinExistence type="predicted"/>
<sequence length="1435" mass="161063">MEITDSDPSKPRRPLPVPGSVPAQRPNTPVPGSTSPQQSLSVHESPKASALPTHTPVAGSSSTKYVPPAGLSPPYRNTASDFREPELVREEQIDDENEMPPLTSEVLPEKGWEWSSKSGVTWGNEAWPTNDLKNDGWGPWGQDNYDRNYDLFSSKTTCASIDGRDGIEESTWWDESERTKHKRPGHGMLPPVLANELHEPEHSLFSVATSIPDIHPTPTPLAATDSSSGALNASPSSSSVTSGTSSSKKPSKTAPPPPPTAHEIQTAVPHPNAYYCPRENGWVLLSWKSSAVVPPLARSFMSTDPHLPDQVRRRATSNCIEENPLGAFSNKTHHFHKYPKAIDALKLTPAYRLNEWEVSQIKQKRRAGTIITDDVDLESIKSKGSDEAEAVDTKQEEEGMLLDLYMCCQCSFYSVVSGTLSGVIPRDLWKTFVKERLDNPPLHLEPEPKCGLYVAVETLLLAIENFLWKGENRGMKINGRGFQKKLGWTPTIQHVFEAIGFKLESYEGGDSVLKPPHADLSTPLGKQNRGKLLRAWVEISAWLVDYTRVYGHALKSFLTNEHKPLKLWIKIDSARESYQTAIGAHPDQIPRGELSDTVLEPMRTVESSFEQLGLTPLTYSQELLAFGYYANCRCNPKQTVEYFTAFSTIVRLMDNLSSCPQPLQEILASEESRQRFTQDDLYKSIALLGFGPEGHLKVDYDEDIPDEFIENAYKSGLKMAWSDPSDGTNRQRNLQEALRMIAETRGSRRLWEFWDKQLKGGYISPDRACEILEIPKDNVMDDSMIIVVYQMRIDEQPGQAERMTEALSVIAEYRNSERLKQFVKTSKDPGDVVAPTRPDWPRGLNQLGNTCYLNSLLQYFYTIKNLREAVIPLGALDLKSIQDEKFSDDDLKKHRVGGRLVTRREIIRSKKFVSQLASLFHHLEYADTPAITPEIELAKLALVTSKDEEDDEMDKGGTDSSNDTDATLVEDGPSRYQVTTSPVSPTPPSGSVLGKRPRDLNRRASDMDIDVRAGSLSPRMQPSSASSPSASEFVRGPSASKSPEPSTSSTPGPSTDPDVVMQDASTKKPPPLPPRKQPVKNDSMMMFGKQHDVAECMDNCMFQIEIALLKFGDATTHGSSEDSDKTSVVKRLFYGKMRQHFVENVKGQPTAHVKEDLFSHLPINVSEEGFDLYDGLGRYFDDMIEYEGHKVPIQLSLLQPPPLLQIQLQRVQFNRELLQSWKSNAYVKFSDTLFMDRFMDTANPEKRKRSKAIQDELNTCRERVTLLAMNNNLFSAALENTSKFFESKESTLRTLDIPLDPGLSQEISLEKDVIKTEIEELRGRITRLKVELEDVWKDDQSVVYELTSVFIHRGTSPSWGHYFFYSRNLPEKPDEWFKYNDSEVTTITKEEVFADTTGDTANPYLLVYARKGSDVVSTVNRFDASVLDNIDDGDI</sequence>
<dbReference type="Proteomes" id="UP000297245">
    <property type="component" value="Unassembled WGS sequence"/>
</dbReference>
<dbReference type="EMBL" id="ML179042">
    <property type="protein sequence ID" value="THV06470.1"/>
    <property type="molecule type" value="Genomic_DNA"/>
</dbReference>
<evidence type="ECO:0000256" key="2">
    <source>
        <dbReference type="ARBA" id="ARBA00012759"/>
    </source>
</evidence>
<dbReference type="Pfam" id="PF13446">
    <property type="entry name" value="RPT"/>
    <property type="match status" value="2"/>
</dbReference>
<dbReference type="PROSITE" id="PS00973">
    <property type="entry name" value="USP_2"/>
    <property type="match status" value="1"/>
</dbReference>
<feature type="region of interest" description="Disordered" evidence="7">
    <location>
        <begin position="216"/>
        <end position="265"/>
    </location>
</feature>
<dbReference type="OrthoDB" id="2420415at2759"/>
<dbReference type="Pfam" id="PF00443">
    <property type="entry name" value="UCH"/>
    <property type="match status" value="1"/>
</dbReference>
<dbReference type="InterPro" id="IPR025305">
    <property type="entry name" value="UCH_repeat_domain"/>
</dbReference>
<feature type="compositionally biased region" description="Low complexity" evidence="7">
    <location>
        <begin position="1022"/>
        <end position="1057"/>
    </location>
</feature>
<feature type="compositionally biased region" description="Polar residues" evidence="7">
    <location>
        <begin position="25"/>
        <end position="42"/>
    </location>
</feature>
<dbReference type="PANTHER" id="PTHR43982:SF6">
    <property type="entry name" value="UBIQUITIN CARBOXYL-TERMINAL HYDROLASE 2-RELATED"/>
    <property type="match status" value="1"/>
</dbReference>
<evidence type="ECO:0000256" key="1">
    <source>
        <dbReference type="ARBA" id="ARBA00000707"/>
    </source>
</evidence>
<keyword evidence="5" id="KW-0378">Hydrolase</keyword>
<feature type="domain" description="USP" evidence="8">
    <location>
        <begin position="842"/>
        <end position="1411"/>
    </location>
</feature>
<dbReference type="GO" id="GO:0070628">
    <property type="term" value="F:proteasome binding"/>
    <property type="evidence" value="ECO:0007669"/>
    <property type="project" value="TreeGrafter"/>
</dbReference>
<organism evidence="9 10">
    <name type="scientific">Dendrothele bispora (strain CBS 962.96)</name>
    <dbReference type="NCBI Taxonomy" id="1314807"/>
    <lineage>
        <taxon>Eukaryota</taxon>
        <taxon>Fungi</taxon>
        <taxon>Dikarya</taxon>
        <taxon>Basidiomycota</taxon>
        <taxon>Agaricomycotina</taxon>
        <taxon>Agaricomycetes</taxon>
        <taxon>Agaricomycetidae</taxon>
        <taxon>Agaricales</taxon>
        <taxon>Agaricales incertae sedis</taxon>
        <taxon>Dendrothele</taxon>
    </lineage>
</organism>
<evidence type="ECO:0000313" key="10">
    <source>
        <dbReference type="Proteomes" id="UP000297245"/>
    </source>
</evidence>
<protein>
    <recommendedName>
        <fullName evidence="2">ubiquitinyl hydrolase 1</fullName>
        <ecNumber evidence="2">3.4.19.12</ecNumber>
    </recommendedName>
</protein>
<reference evidence="9 10" key="1">
    <citation type="journal article" date="2019" name="Nat. Ecol. Evol.">
        <title>Megaphylogeny resolves global patterns of mushroom evolution.</title>
        <authorList>
            <person name="Varga T."/>
            <person name="Krizsan K."/>
            <person name="Foldi C."/>
            <person name="Dima B."/>
            <person name="Sanchez-Garcia M."/>
            <person name="Sanchez-Ramirez S."/>
            <person name="Szollosi G.J."/>
            <person name="Szarkandi J.G."/>
            <person name="Papp V."/>
            <person name="Albert L."/>
            <person name="Andreopoulos W."/>
            <person name="Angelini C."/>
            <person name="Antonin V."/>
            <person name="Barry K.W."/>
            <person name="Bougher N.L."/>
            <person name="Buchanan P."/>
            <person name="Buyck B."/>
            <person name="Bense V."/>
            <person name="Catcheside P."/>
            <person name="Chovatia M."/>
            <person name="Cooper J."/>
            <person name="Damon W."/>
            <person name="Desjardin D."/>
            <person name="Finy P."/>
            <person name="Geml J."/>
            <person name="Haridas S."/>
            <person name="Hughes K."/>
            <person name="Justo A."/>
            <person name="Karasinski D."/>
            <person name="Kautmanova I."/>
            <person name="Kiss B."/>
            <person name="Kocsube S."/>
            <person name="Kotiranta H."/>
            <person name="LaButti K.M."/>
            <person name="Lechner B.E."/>
            <person name="Liimatainen K."/>
            <person name="Lipzen A."/>
            <person name="Lukacs Z."/>
            <person name="Mihaltcheva S."/>
            <person name="Morgado L.N."/>
            <person name="Niskanen T."/>
            <person name="Noordeloos M.E."/>
            <person name="Ohm R.A."/>
            <person name="Ortiz-Santana B."/>
            <person name="Ovrebo C."/>
            <person name="Racz N."/>
            <person name="Riley R."/>
            <person name="Savchenko A."/>
            <person name="Shiryaev A."/>
            <person name="Soop K."/>
            <person name="Spirin V."/>
            <person name="Szebenyi C."/>
            <person name="Tomsovsky M."/>
            <person name="Tulloss R.E."/>
            <person name="Uehling J."/>
            <person name="Grigoriev I.V."/>
            <person name="Vagvolgyi C."/>
            <person name="Papp T."/>
            <person name="Martin F.M."/>
            <person name="Miettinen O."/>
            <person name="Hibbett D.S."/>
            <person name="Nagy L.G."/>
        </authorList>
    </citation>
    <scope>NUCLEOTIDE SEQUENCE [LARGE SCALE GENOMIC DNA]</scope>
    <source>
        <strain evidence="9 10">CBS 962.96</strain>
    </source>
</reference>
<feature type="region of interest" description="Disordered" evidence="7">
    <location>
        <begin position="166"/>
        <end position="192"/>
    </location>
</feature>
<evidence type="ECO:0000256" key="4">
    <source>
        <dbReference type="ARBA" id="ARBA00022786"/>
    </source>
</evidence>
<dbReference type="GO" id="GO:0004843">
    <property type="term" value="F:cysteine-type deubiquitinase activity"/>
    <property type="evidence" value="ECO:0007669"/>
    <property type="project" value="UniProtKB-EC"/>
</dbReference>
<evidence type="ECO:0000256" key="5">
    <source>
        <dbReference type="ARBA" id="ARBA00022801"/>
    </source>
</evidence>
<feature type="compositionally biased region" description="Basic and acidic residues" evidence="7">
    <location>
        <begin position="996"/>
        <end position="1011"/>
    </location>
</feature>
<keyword evidence="10" id="KW-1185">Reference proteome</keyword>
<keyword evidence="6" id="KW-0788">Thiol protease</keyword>
<feature type="region of interest" description="Disordered" evidence="7">
    <location>
        <begin position="945"/>
        <end position="1081"/>
    </location>
</feature>
<dbReference type="InterPro" id="IPR028889">
    <property type="entry name" value="USP"/>
</dbReference>